<protein>
    <submittedName>
        <fullName evidence="2">Uncharacterized protein</fullName>
    </submittedName>
</protein>
<sequence>MAEPATSPPMDPLSNCSVSSVGSGKKHTDAIDAPKAVGNVPIPTGDPTTPPTDGHCVFFDLPQELRDTIYEFAFTEENGLFTQRRAMPKGVIKLWASREDACYQETNTSEQEQDQLRFVCRQLHRETAGLGLRYNRLTFQAIKAPEHAKSETESPDQPCPLTMMTPSLVIQSRISITSLPASDRDPSGDGFDALECFEESLASYPLALQSSHIKELFVEERPRVDYDMKETIFAKIGAATSVVAFCQFHPTPHQRSHLRLGRFHQDFSLLNWLERGRLIGAVLHDDALQVIINRGFTTLITKDKVPFSCVCVCVCVCSTCKNMIAMIVKWCKYGIQRRAVGRYGGHATLGLIQRPFNNIQPLYLIPHGHDNLT</sequence>
<organism evidence="2 3">
    <name type="scientific">Pleomassaria siparia CBS 279.74</name>
    <dbReference type="NCBI Taxonomy" id="1314801"/>
    <lineage>
        <taxon>Eukaryota</taxon>
        <taxon>Fungi</taxon>
        <taxon>Dikarya</taxon>
        <taxon>Ascomycota</taxon>
        <taxon>Pezizomycotina</taxon>
        <taxon>Dothideomycetes</taxon>
        <taxon>Pleosporomycetidae</taxon>
        <taxon>Pleosporales</taxon>
        <taxon>Pleomassariaceae</taxon>
        <taxon>Pleomassaria</taxon>
    </lineage>
</organism>
<gene>
    <name evidence="2" type="ORF">K504DRAFT_489183</name>
</gene>
<keyword evidence="3" id="KW-1185">Reference proteome</keyword>
<dbReference type="OrthoDB" id="4790878at2759"/>
<proteinExistence type="predicted"/>
<feature type="compositionally biased region" description="Pro residues" evidence="1">
    <location>
        <begin position="1"/>
        <end position="11"/>
    </location>
</feature>
<reference evidence="2" key="1">
    <citation type="journal article" date="2020" name="Stud. Mycol.">
        <title>101 Dothideomycetes genomes: a test case for predicting lifestyles and emergence of pathogens.</title>
        <authorList>
            <person name="Haridas S."/>
            <person name="Albert R."/>
            <person name="Binder M."/>
            <person name="Bloem J."/>
            <person name="Labutti K."/>
            <person name="Salamov A."/>
            <person name="Andreopoulos B."/>
            <person name="Baker S."/>
            <person name="Barry K."/>
            <person name="Bills G."/>
            <person name="Bluhm B."/>
            <person name="Cannon C."/>
            <person name="Castanera R."/>
            <person name="Culley D."/>
            <person name="Daum C."/>
            <person name="Ezra D."/>
            <person name="Gonzalez J."/>
            <person name="Henrissat B."/>
            <person name="Kuo A."/>
            <person name="Liang C."/>
            <person name="Lipzen A."/>
            <person name="Lutzoni F."/>
            <person name="Magnuson J."/>
            <person name="Mondo S."/>
            <person name="Nolan M."/>
            <person name="Ohm R."/>
            <person name="Pangilinan J."/>
            <person name="Park H.-J."/>
            <person name="Ramirez L."/>
            <person name="Alfaro M."/>
            <person name="Sun H."/>
            <person name="Tritt A."/>
            <person name="Yoshinaga Y."/>
            <person name="Zwiers L.-H."/>
            <person name="Turgeon B."/>
            <person name="Goodwin S."/>
            <person name="Spatafora J."/>
            <person name="Crous P."/>
            <person name="Grigoriev I."/>
        </authorList>
    </citation>
    <scope>NUCLEOTIDE SEQUENCE</scope>
    <source>
        <strain evidence="2">CBS 279.74</strain>
    </source>
</reference>
<dbReference type="Proteomes" id="UP000799428">
    <property type="component" value="Unassembled WGS sequence"/>
</dbReference>
<dbReference type="InterPro" id="IPR038883">
    <property type="entry name" value="AN11006-like"/>
</dbReference>
<dbReference type="EMBL" id="MU005767">
    <property type="protein sequence ID" value="KAF2711274.1"/>
    <property type="molecule type" value="Genomic_DNA"/>
</dbReference>
<dbReference type="PANTHER" id="PTHR42085">
    <property type="entry name" value="F-BOX DOMAIN-CONTAINING PROTEIN"/>
    <property type="match status" value="1"/>
</dbReference>
<accession>A0A6G1KEM0</accession>
<name>A0A6G1KEM0_9PLEO</name>
<dbReference type="AlphaFoldDB" id="A0A6G1KEM0"/>
<feature type="compositionally biased region" description="Low complexity" evidence="1">
    <location>
        <begin position="43"/>
        <end position="53"/>
    </location>
</feature>
<dbReference type="PANTHER" id="PTHR42085:SF1">
    <property type="entry name" value="F-BOX DOMAIN-CONTAINING PROTEIN"/>
    <property type="match status" value="1"/>
</dbReference>
<evidence type="ECO:0000313" key="3">
    <source>
        <dbReference type="Proteomes" id="UP000799428"/>
    </source>
</evidence>
<evidence type="ECO:0000256" key="1">
    <source>
        <dbReference type="SAM" id="MobiDB-lite"/>
    </source>
</evidence>
<feature type="region of interest" description="Disordered" evidence="1">
    <location>
        <begin position="1"/>
        <end position="53"/>
    </location>
</feature>
<evidence type="ECO:0000313" key="2">
    <source>
        <dbReference type="EMBL" id="KAF2711274.1"/>
    </source>
</evidence>